<dbReference type="Proteomes" id="UP000651452">
    <property type="component" value="Unassembled WGS sequence"/>
</dbReference>
<accession>A0A8H7JEI5</accession>
<name>A0A8H7JEI5_9PLEO</name>
<protein>
    <submittedName>
        <fullName evidence="2">Uncharacterized protein</fullName>
    </submittedName>
</protein>
<evidence type="ECO:0000256" key="1">
    <source>
        <dbReference type="SAM" id="MobiDB-lite"/>
    </source>
</evidence>
<feature type="compositionally biased region" description="Basic and acidic residues" evidence="1">
    <location>
        <begin position="84"/>
        <end position="117"/>
    </location>
</feature>
<dbReference type="EMBL" id="RZGK01000002">
    <property type="protein sequence ID" value="KAF9701517.1"/>
    <property type="molecule type" value="Genomic_DNA"/>
</dbReference>
<organism evidence="2 3">
    <name type="scientific">Ascochyta lentis</name>
    <dbReference type="NCBI Taxonomy" id="205686"/>
    <lineage>
        <taxon>Eukaryota</taxon>
        <taxon>Fungi</taxon>
        <taxon>Dikarya</taxon>
        <taxon>Ascomycota</taxon>
        <taxon>Pezizomycotina</taxon>
        <taxon>Dothideomycetes</taxon>
        <taxon>Pleosporomycetidae</taxon>
        <taxon>Pleosporales</taxon>
        <taxon>Pleosporineae</taxon>
        <taxon>Didymellaceae</taxon>
        <taxon>Ascochyta</taxon>
    </lineage>
</organism>
<dbReference type="OrthoDB" id="3731753at2759"/>
<sequence>MATSSTDFLDMDEPSPQPRQHRSRSNGYVDQLEEQARWDRRDRELQMKRYYENSRHSPTTHHRTRSDHLCVPIFETARRPRNSQRIERQRESESPRSFRVEEVRPGPRPIHDYDHNTEPVLPSQSSTEHDWKPQSQRSKPKIKVQIIQDNPPSLSKTSARTPKRSPSPSPKPSTAQPELQFQYSTLQTKLSQIDATCLPFRDVEPADPHDLTFEKIAAQVEGFSFDLQVWSHVANLNGLAMVEKSKRNVADAASRNLGRLIARVSELHDACAAAKPRDLKLPSLPTAIDIEDNYGFCDDGEDESDIDIDDPTEAPGFVIHSLLQSIEVQIQTLKRLSRSLQEATPDAKDEVVNVARLVEDTTQYFGSDTALKLHSIDLRLVGRKALFEARGTSRTV</sequence>
<reference evidence="2" key="1">
    <citation type="submission" date="2018-12" db="EMBL/GenBank/DDBJ databases">
        <authorList>
            <person name="Syme R.A."/>
            <person name="Farfan-Caceres L."/>
            <person name="Lichtenzveig J."/>
        </authorList>
    </citation>
    <scope>NUCLEOTIDE SEQUENCE</scope>
    <source>
        <strain evidence="2">Al4</strain>
    </source>
</reference>
<dbReference type="AlphaFoldDB" id="A0A8H7JEI5"/>
<evidence type="ECO:0000313" key="2">
    <source>
        <dbReference type="EMBL" id="KAF9701517.1"/>
    </source>
</evidence>
<feature type="region of interest" description="Disordered" evidence="1">
    <location>
        <begin position="1"/>
        <end position="177"/>
    </location>
</feature>
<reference evidence="2" key="2">
    <citation type="submission" date="2020-09" db="EMBL/GenBank/DDBJ databases">
        <title>Reference genome assembly for Australian Ascochyta lentis isolate Al4.</title>
        <authorList>
            <person name="Lee R.C."/>
            <person name="Farfan-Caceres L.M."/>
            <person name="Debler J.W."/>
            <person name="Williams A.H."/>
            <person name="Henares B.M."/>
        </authorList>
    </citation>
    <scope>NUCLEOTIDE SEQUENCE</scope>
    <source>
        <strain evidence="2">Al4</strain>
    </source>
</reference>
<gene>
    <name evidence="2" type="ORF">EKO04_000808</name>
</gene>
<evidence type="ECO:0000313" key="3">
    <source>
        <dbReference type="Proteomes" id="UP000651452"/>
    </source>
</evidence>
<proteinExistence type="predicted"/>
<comment type="caution">
    <text evidence="2">The sequence shown here is derived from an EMBL/GenBank/DDBJ whole genome shotgun (WGS) entry which is preliminary data.</text>
</comment>
<keyword evidence="3" id="KW-1185">Reference proteome</keyword>
<feature type="compositionally biased region" description="Polar residues" evidence="1">
    <location>
        <begin position="147"/>
        <end position="157"/>
    </location>
</feature>
<feature type="compositionally biased region" description="Basic and acidic residues" evidence="1">
    <location>
        <begin position="34"/>
        <end position="55"/>
    </location>
</feature>